<feature type="region of interest" description="Disordered" evidence="9">
    <location>
        <begin position="1"/>
        <end position="33"/>
    </location>
</feature>
<feature type="transmembrane region" description="Helical" evidence="10">
    <location>
        <begin position="211"/>
        <end position="233"/>
    </location>
</feature>
<dbReference type="CDD" id="cd03249">
    <property type="entry name" value="ABC_MTABC3_MDL1_MDL2"/>
    <property type="match status" value="2"/>
</dbReference>
<feature type="transmembrane region" description="Helical" evidence="10">
    <location>
        <begin position="701"/>
        <end position="726"/>
    </location>
</feature>
<evidence type="ECO:0000313" key="14">
    <source>
        <dbReference type="Proteomes" id="UP001251528"/>
    </source>
</evidence>
<dbReference type="CDD" id="cd18578">
    <property type="entry name" value="ABC_6TM_Pgp_ABCB1_D2_like"/>
    <property type="match status" value="1"/>
</dbReference>
<comment type="similarity">
    <text evidence="2">Belongs to the ABC transporter superfamily. ABCB family. Multidrug resistance exporter (TC 3.A.1.201) subfamily.</text>
</comment>
<dbReference type="InterPro" id="IPR017871">
    <property type="entry name" value="ABC_transporter-like_CS"/>
</dbReference>
<dbReference type="EMBL" id="JASWJB010000072">
    <property type="protein sequence ID" value="KAK2601697.1"/>
    <property type="molecule type" value="Genomic_DNA"/>
</dbReference>
<evidence type="ECO:0000313" key="13">
    <source>
        <dbReference type="EMBL" id="KAK2601697.1"/>
    </source>
</evidence>
<evidence type="ECO:0000256" key="2">
    <source>
        <dbReference type="ARBA" id="ARBA00007577"/>
    </source>
</evidence>
<keyword evidence="6" id="KW-0067">ATP-binding</keyword>
<dbReference type="GO" id="GO:0016887">
    <property type="term" value="F:ATP hydrolysis activity"/>
    <property type="evidence" value="ECO:0007669"/>
    <property type="project" value="InterPro"/>
</dbReference>
<feature type="domain" description="ABC transporter" evidence="11">
    <location>
        <begin position="1028"/>
        <end position="1265"/>
    </location>
</feature>
<dbReference type="GO" id="GO:0005524">
    <property type="term" value="F:ATP binding"/>
    <property type="evidence" value="ECO:0007669"/>
    <property type="project" value="UniProtKB-KW"/>
</dbReference>
<feature type="transmembrane region" description="Helical" evidence="10">
    <location>
        <begin position="825"/>
        <end position="844"/>
    </location>
</feature>
<protein>
    <recommendedName>
        <fullName evidence="15">P-loop containing nucleoside triphosphate hydrolase protein</fullName>
    </recommendedName>
</protein>
<keyword evidence="5" id="KW-0547">Nucleotide-binding</keyword>
<dbReference type="GO" id="GO:0090374">
    <property type="term" value="P:oligopeptide export from mitochondrion"/>
    <property type="evidence" value="ECO:0007669"/>
    <property type="project" value="TreeGrafter"/>
</dbReference>
<keyword evidence="8 10" id="KW-0472">Membrane</keyword>
<evidence type="ECO:0000256" key="9">
    <source>
        <dbReference type="SAM" id="MobiDB-lite"/>
    </source>
</evidence>
<dbReference type="FunFam" id="3.40.50.300:FF:000913">
    <property type="entry name" value="ABC multidrug transporter SitT"/>
    <property type="match status" value="1"/>
</dbReference>
<feature type="transmembrane region" description="Helical" evidence="10">
    <location>
        <begin position="288"/>
        <end position="309"/>
    </location>
</feature>
<feature type="transmembrane region" description="Helical" evidence="10">
    <location>
        <begin position="850"/>
        <end position="871"/>
    </location>
</feature>
<keyword evidence="7 10" id="KW-1133">Transmembrane helix</keyword>
<dbReference type="AlphaFoldDB" id="A0AAJ0G1D9"/>
<gene>
    <name evidence="13" type="ORF">QQS21_004772</name>
</gene>
<dbReference type="GO" id="GO:0005743">
    <property type="term" value="C:mitochondrial inner membrane"/>
    <property type="evidence" value="ECO:0007669"/>
    <property type="project" value="TreeGrafter"/>
</dbReference>
<feature type="domain" description="ABC transmembrane type-1" evidence="12">
    <location>
        <begin position="707"/>
        <end position="993"/>
    </location>
</feature>
<evidence type="ECO:0000256" key="4">
    <source>
        <dbReference type="ARBA" id="ARBA00022692"/>
    </source>
</evidence>
<evidence type="ECO:0000259" key="12">
    <source>
        <dbReference type="PROSITE" id="PS50929"/>
    </source>
</evidence>
<feature type="transmembrane region" description="Helical" evidence="10">
    <location>
        <begin position="746"/>
        <end position="769"/>
    </location>
</feature>
<dbReference type="PROSITE" id="PS50929">
    <property type="entry name" value="ABC_TM1F"/>
    <property type="match status" value="2"/>
</dbReference>
<accession>A0AAJ0G1D9</accession>
<evidence type="ECO:0000256" key="3">
    <source>
        <dbReference type="ARBA" id="ARBA00022448"/>
    </source>
</evidence>
<dbReference type="Pfam" id="PF00005">
    <property type="entry name" value="ABC_tran"/>
    <property type="match status" value="2"/>
</dbReference>
<dbReference type="Pfam" id="PF00664">
    <property type="entry name" value="ABC_membrane"/>
    <property type="match status" value="2"/>
</dbReference>
<dbReference type="PANTHER" id="PTHR43394">
    <property type="entry name" value="ATP-DEPENDENT PERMEASE MDL1, MITOCHONDRIAL"/>
    <property type="match status" value="1"/>
</dbReference>
<dbReference type="Gene3D" id="3.40.50.300">
    <property type="entry name" value="P-loop containing nucleotide triphosphate hydrolases"/>
    <property type="match status" value="2"/>
</dbReference>
<dbReference type="Proteomes" id="UP001251528">
    <property type="component" value="Unassembled WGS sequence"/>
</dbReference>
<evidence type="ECO:0000256" key="1">
    <source>
        <dbReference type="ARBA" id="ARBA00004141"/>
    </source>
</evidence>
<evidence type="ECO:0000256" key="8">
    <source>
        <dbReference type="ARBA" id="ARBA00023136"/>
    </source>
</evidence>
<dbReference type="InterPro" id="IPR036640">
    <property type="entry name" value="ABC1_TM_sf"/>
</dbReference>
<dbReference type="SUPFAM" id="SSF52540">
    <property type="entry name" value="P-loop containing nucleoside triphosphate hydrolases"/>
    <property type="match status" value="2"/>
</dbReference>
<evidence type="ECO:0000259" key="11">
    <source>
        <dbReference type="PROSITE" id="PS50893"/>
    </source>
</evidence>
<comment type="subcellular location">
    <subcellularLocation>
        <location evidence="1">Membrane</location>
        <topology evidence="1">Multi-pass membrane protein</topology>
    </subcellularLocation>
</comment>
<dbReference type="FunFam" id="3.40.50.300:FF:000251">
    <property type="entry name" value="ABC transporter B family member 19"/>
    <property type="match status" value="1"/>
</dbReference>
<keyword evidence="4 10" id="KW-0812">Transmembrane</keyword>
<evidence type="ECO:0000256" key="5">
    <source>
        <dbReference type="ARBA" id="ARBA00022741"/>
    </source>
</evidence>
<dbReference type="InterPro" id="IPR003593">
    <property type="entry name" value="AAA+_ATPase"/>
</dbReference>
<feature type="transmembrane region" description="Helical" evidence="10">
    <location>
        <begin position="185"/>
        <end position="205"/>
    </location>
</feature>
<dbReference type="GO" id="GO:0015421">
    <property type="term" value="F:ABC-type oligopeptide transporter activity"/>
    <property type="evidence" value="ECO:0007669"/>
    <property type="project" value="TreeGrafter"/>
</dbReference>
<reference evidence="13" key="1">
    <citation type="submission" date="2023-06" db="EMBL/GenBank/DDBJ databases">
        <title>Conoideocrella luteorostrata (Hypocreales: Clavicipitaceae), a potential biocontrol fungus for elongate hemlock scale in United States Christmas tree production areas.</title>
        <authorList>
            <person name="Barrett H."/>
            <person name="Lovett B."/>
            <person name="Macias A.M."/>
            <person name="Stajich J.E."/>
            <person name="Kasson M.T."/>
        </authorList>
    </citation>
    <scope>NUCLEOTIDE SEQUENCE</scope>
    <source>
        <strain evidence="13">ARSEF 14590</strain>
    </source>
</reference>
<dbReference type="InterPro" id="IPR003439">
    <property type="entry name" value="ABC_transporter-like_ATP-bd"/>
</dbReference>
<organism evidence="13 14">
    <name type="scientific">Conoideocrella luteorostrata</name>
    <dbReference type="NCBI Taxonomy" id="1105319"/>
    <lineage>
        <taxon>Eukaryota</taxon>
        <taxon>Fungi</taxon>
        <taxon>Dikarya</taxon>
        <taxon>Ascomycota</taxon>
        <taxon>Pezizomycotina</taxon>
        <taxon>Sordariomycetes</taxon>
        <taxon>Hypocreomycetidae</taxon>
        <taxon>Hypocreales</taxon>
        <taxon>Clavicipitaceae</taxon>
        <taxon>Conoideocrella</taxon>
    </lineage>
</organism>
<proteinExistence type="inferred from homology"/>
<keyword evidence="3" id="KW-0813">Transport</keyword>
<feature type="domain" description="ABC transmembrane type-1" evidence="12">
    <location>
        <begin position="58"/>
        <end position="353"/>
    </location>
</feature>
<dbReference type="SUPFAM" id="SSF90123">
    <property type="entry name" value="ABC transporter transmembrane region"/>
    <property type="match status" value="2"/>
</dbReference>
<dbReference type="PROSITE" id="PS00211">
    <property type="entry name" value="ABC_TRANSPORTER_1"/>
    <property type="match status" value="2"/>
</dbReference>
<dbReference type="FunFam" id="1.20.1560.10:FF:000057">
    <property type="entry name" value="ABC multidrug transporter SitT"/>
    <property type="match status" value="1"/>
</dbReference>
<dbReference type="PROSITE" id="PS50893">
    <property type="entry name" value="ABC_TRANSPORTER_2"/>
    <property type="match status" value="2"/>
</dbReference>
<dbReference type="Gene3D" id="1.20.1560.10">
    <property type="entry name" value="ABC transporter type 1, transmembrane domain"/>
    <property type="match status" value="1"/>
</dbReference>
<feature type="transmembrane region" description="Helical" evidence="10">
    <location>
        <begin position="924"/>
        <end position="952"/>
    </location>
</feature>
<dbReference type="PANTHER" id="PTHR43394:SF27">
    <property type="entry name" value="ATP-DEPENDENT TRANSLOCASE ABCB1-LIKE"/>
    <property type="match status" value="1"/>
</dbReference>
<dbReference type="InterPro" id="IPR011527">
    <property type="entry name" value="ABC1_TM_dom"/>
</dbReference>
<sequence length="1273" mass="139338">MSARAIHEPRDGLTNRDEVGGERDSMGEKSRQREQRSGIGNYFRIFRFCDRFDVLLYVLAAVASIASGAAFPLMTIIFGQFTTKFTETSTGSSGPLDPQAFQDSVKVFVYWFIYLFVGRLVITYIATEASSVAAIRVTRTIRKTFLECTLRQEVDYFDMPIGSGSVSSQVTTNGTRINQGIAERLAILVQAISMLFSSFIVALIYQWKLALITMSIIPAILLVAVIGVPLDALQEARIVRFHSQAAVLAQEAFSSIKTVHAFWAFDKVIKTYDKYLLLAHKQGDKKSAYVGVTNAIFYFCMYGGTALAFWQGFRMFEHGEIANVGTVLTVVLSINMGVSSLSTIAPQLGSITNASAAAAELFSVIDKQSLADPLSLVGERPESCEGNIEIRGLSFAYPSRPAAKVFHDLSINIPAGKTTALVGASGCGKSTIIGLLERWYQPNSGEIVLDGVNICDYNLKWLRSKIRLVQQEPVLFRGSVFENVAMGLVGLQQDLPLEQQMELVEAACKLSNAHSFVQELPAGYHTQVGERASALSGGQKQRLAIARSIISDPKILLLDEATSALDPQAEATVQDALDRVSVNKTTLVIAHRLSTVKRADQIIVMSKGNIVEQGTHSDLLKQDGYYSALVRVQHLDDGNKTPATDIVSENHEQDHVLATKEVDTIDAQTSGIPGRRDLLLGTVNKSLFSCLATMIQEQVDLYWWLCILAAACLVCGGSYPAQAVLFSKLILVFNHNSDEAQKTANFFALIYFIFAIANMLAYLVIGWVGNRVGQTITHRYRYEIFQRIIRLDQDFFDQPQNSSGALTSRLSFVPNSLQDLTGQNMFLMLVCVVNVLASSILSIASGWKLGLVIVFAGMPILLGSGFARAWFELKFEHDADERFAESAALATEAVTSIRTLASLTLESRFLDQYNASLDKIAASALFTIAITSLGYALSQSLEFLLMALGFWYGSKLISAGEFSVSQFFVVFLAVIFGGQGAAQLFGLITSMTKAQLAANYVLWLRTLNSDICENAGNSGLGPQGDDTIGIRDLEFRYKQRPDSLVLNGINIEVTPGSFVACVGPSGCGKSTLISLLERFYDPTSGSIKIGGQAIDSMSPRLYREHLSLVQQEPTLYEGSVRDNIAFGLQYEPRDEDILAACQQADAFDFVSSLPDGLDTPCGSHGTQFSGGQRQRIAIARALIRNPRVVLLDEATSALDTQSERLVQQALDKAATARTTIAIAHRLSTIKHADAIFLLMDGKITEHGTHEELLRLRGYYHQMCLAQSLDKGLE</sequence>
<feature type="domain" description="ABC transporter" evidence="11">
    <location>
        <begin position="388"/>
        <end position="632"/>
    </location>
</feature>
<evidence type="ECO:0000256" key="7">
    <source>
        <dbReference type="ARBA" id="ARBA00022989"/>
    </source>
</evidence>
<evidence type="ECO:0000256" key="6">
    <source>
        <dbReference type="ARBA" id="ARBA00022840"/>
    </source>
</evidence>
<feature type="transmembrane region" description="Helical" evidence="10">
    <location>
        <begin position="964"/>
        <end position="988"/>
    </location>
</feature>
<evidence type="ECO:0000256" key="10">
    <source>
        <dbReference type="SAM" id="Phobius"/>
    </source>
</evidence>
<dbReference type="InterPro" id="IPR039421">
    <property type="entry name" value="Type_1_exporter"/>
</dbReference>
<name>A0AAJ0G1D9_9HYPO</name>
<feature type="transmembrane region" description="Helical" evidence="10">
    <location>
        <begin position="54"/>
        <end position="78"/>
    </location>
</feature>
<comment type="caution">
    <text evidence="13">The sequence shown here is derived from an EMBL/GenBank/DDBJ whole genome shotgun (WGS) entry which is preliminary data.</text>
</comment>
<evidence type="ECO:0008006" key="15">
    <source>
        <dbReference type="Google" id="ProtNLM"/>
    </source>
</evidence>
<keyword evidence="14" id="KW-1185">Reference proteome</keyword>
<dbReference type="InterPro" id="IPR027417">
    <property type="entry name" value="P-loop_NTPase"/>
</dbReference>
<dbReference type="CDD" id="cd18577">
    <property type="entry name" value="ABC_6TM_Pgp_ABCB1_D1_like"/>
    <property type="match status" value="1"/>
</dbReference>
<dbReference type="SMART" id="SM00382">
    <property type="entry name" value="AAA"/>
    <property type="match status" value="2"/>
</dbReference>
<feature type="transmembrane region" description="Helical" evidence="10">
    <location>
        <begin position="108"/>
        <end position="126"/>
    </location>
</feature>